<dbReference type="Proteomes" id="UP000821865">
    <property type="component" value="Chromosome 3"/>
</dbReference>
<proteinExistence type="predicted"/>
<evidence type="ECO:0000313" key="2">
    <source>
        <dbReference type="Proteomes" id="UP000821865"/>
    </source>
</evidence>
<organism evidence="1 2">
    <name type="scientific">Dermacentor silvarum</name>
    <name type="common">Tick</name>
    <dbReference type="NCBI Taxonomy" id="543639"/>
    <lineage>
        <taxon>Eukaryota</taxon>
        <taxon>Metazoa</taxon>
        <taxon>Ecdysozoa</taxon>
        <taxon>Arthropoda</taxon>
        <taxon>Chelicerata</taxon>
        <taxon>Arachnida</taxon>
        <taxon>Acari</taxon>
        <taxon>Parasitiformes</taxon>
        <taxon>Ixodida</taxon>
        <taxon>Ixodoidea</taxon>
        <taxon>Ixodidae</taxon>
        <taxon>Rhipicephalinae</taxon>
        <taxon>Dermacentor</taxon>
    </lineage>
</organism>
<name>A0ACB8D2Q0_DERSI</name>
<dbReference type="EMBL" id="CM023472">
    <property type="protein sequence ID" value="KAH7958687.1"/>
    <property type="molecule type" value="Genomic_DNA"/>
</dbReference>
<accession>A0ACB8D2Q0</accession>
<protein>
    <submittedName>
        <fullName evidence="1">Uncharacterized protein</fullName>
    </submittedName>
</protein>
<evidence type="ECO:0000313" key="1">
    <source>
        <dbReference type="EMBL" id="KAH7958687.1"/>
    </source>
</evidence>
<sequence length="370" mass="41984">MLHARACTIVQEVYGYAYSPWRSGLYRVLCALTLGLLPLVTSWKQEWYVQITCTPCQLSHATVLVVKDSHSRITISEVKTHPLINRRMSFSSSYQRRKRTFASEVCSGHPTDPHSRALMSTTKEHVDSLRNTGLTFLQRRQLSHIMDTTEKFRGIVFRGWTANLGPRRRIRRTSSGTSASPIVWSMSSLGVTLRDAQGRRTSRTLRQKVSVEDANSLECSRHFCGLDRGLKCVDLLERFQGYSKEEEEEQSVLYGRNSMELEVKSVAALLLEKVLHPFYVFQIVSIIVWLLDIYYFYAGCIIAFSVTSITLALHEARKPGKLYRSRSEFSPSAVYRLLDATEFQYSLPGTLDAATRTSCNAAEFHADTAA</sequence>
<keyword evidence="2" id="KW-1185">Reference proteome</keyword>
<reference evidence="1" key="1">
    <citation type="submission" date="2020-05" db="EMBL/GenBank/DDBJ databases">
        <title>Large-scale comparative analyses of tick genomes elucidate their genetic diversity and vector capacities.</title>
        <authorList>
            <person name="Jia N."/>
            <person name="Wang J."/>
            <person name="Shi W."/>
            <person name="Du L."/>
            <person name="Sun Y."/>
            <person name="Zhan W."/>
            <person name="Jiang J."/>
            <person name="Wang Q."/>
            <person name="Zhang B."/>
            <person name="Ji P."/>
            <person name="Sakyi L.B."/>
            <person name="Cui X."/>
            <person name="Yuan T."/>
            <person name="Jiang B."/>
            <person name="Yang W."/>
            <person name="Lam T.T.-Y."/>
            <person name="Chang Q."/>
            <person name="Ding S."/>
            <person name="Wang X."/>
            <person name="Zhu J."/>
            <person name="Ruan X."/>
            <person name="Zhao L."/>
            <person name="Wei J."/>
            <person name="Que T."/>
            <person name="Du C."/>
            <person name="Cheng J."/>
            <person name="Dai P."/>
            <person name="Han X."/>
            <person name="Huang E."/>
            <person name="Gao Y."/>
            <person name="Liu J."/>
            <person name="Shao H."/>
            <person name="Ye R."/>
            <person name="Li L."/>
            <person name="Wei W."/>
            <person name="Wang X."/>
            <person name="Wang C."/>
            <person name="Yang T."/>
            <person name="Huo Q."/>
            <person name="Li W."/>
            <person name="Guo W."/>
            <person name="Chen H."/>
            <person name="Zhou L."/>
            <person name="Ni X."/>
            <person name="Tian J."/>
            <person name="Zhou Y."/>
            <person name="Sheng Y."/>
            <person name="Liu T."/>
            <person name="Pan Y."/>
            <person name="Xia L."/>
            <person name="Li J."/>
            <person name="Zhao F."/>
            <person name="Cao W."/>
        </authorList>
    </citation>
    <scope>NUCLEOTIDE SEQUENCE</scope>
    <source>
        <strain evidence="1">Dsil-2018</strain>
    </source>
</reference>
<comment type="caution">
    <text evidence="1">The sequence shown here is derived from an EMBL/GenBank/DDBJ whole genome shotgun (WGS) entry which is preliminary data.</text>
</comment>
<gene>
    <name evidence="1" type="ORF">HPB49_004316</name>
</gene>